<comment type="caution">
    <text evidence="1">The sequence shown here is derived from an EMBL/GenBank/DDBJ whole genome shotgun (WGS) entry which is preliminary data.</text>
</comment>
<dbReference type="Proteomes" id="UP000231198">
    <property type="component" value="Unassembled WGS sequence"/>
</dbReference>
<sequence>MEKGDRIGQYEQYCRTLSAQGQLGSTDCFLSEQLIGQAAVGGSAEPGNVLSGPNGGSWNEQSWKAYCQIVIDVVNNREGTFCGNCPKREKIQPLIQRITTEKQINGELTK</sequence>
<name>A0A2H0WTX5_9BACT</name>
<organism evidence="1 2">
    <name type="scientific">Candidatus Roizmanbacteria bacterium CG09_land_8_20_14_0_10_41_9</name>
    <dbReference type="NCBI Taxonomy" id="1974850"/>
    <lineage>
        <taxon>Bacteria</taxon>
        <taxon>Candidatus Roizmaniibacteriota</taxon>
    </lineage>
</organism>
<dbReference type="AlphaFoldDB" id="A0A2H0WTX5"/>
<dbReference type="EMBL" id="PEZG01000002">
    <property type="protein sequence ID" value="PIS16114.1"/>
    <property type="molecule type" value="Genomic_DNA"/>
</dbReference>
<accession>A0A2H0WTX5</accession>
<protein>
    <submittedName>
        <fullName evidence="1">Uncharacterized protein</fullName>
    </submittedName>
</protein>
<gene>
    <name evidence="1" type="ORF">COT62_00070</name>
</gene>
<evidence type="ECO:0000313" key="2">
    <source>
        <dbReference type="Proteomes" id="UP000231198"/>
    </source>
</evidence>
<evidence type="ECO:0000313" key="1">
    <source>
        <dbReference type="EMBL" id="PIS16114.1"/>
    </source>
</evidence>
<reference evidence="2" key="1">
    <citation type="submission" date="2017-09" db="EMBL/GenBank/DDBJ databases">
        <title>Depth-based differentiation of microbial function through sediment-hosted aquifers and enrichment of novel symbionts in the deep terrestrial subsurface.</title>
        <authorList>
            <person name="Probst A.J."/>
            <person name="Ladd B."/>
            <person name="Jarett J.K."/>
            <person name="Geller-Mcgrath D.E."/>
            <person name="Sieber C.M.K."/>
            <person name="Emerson J.B."/>
            <person name="Anantharaman K."/>
            <person name="Thomas B.C."/>
            <person name="Malmstrom R."/>
            <person name="Stieglmeier M."/>
            <person name="Klingl A."/>
            <person name="Woyke T."/>
            <person name="Ryan C.M."/>
            <person name="Banfield J.F."/>
        </authorList>
    </citation>
    <scope>NUCLEOTIDE SEQUENCE [LARGE SCALE GENOMIC DNA]</scope>
</reference>
<proteinExistence type="predicted"/>